<evidence type="ECO:0000256" key="1">
    <source>
        <dbReference type="ARBA" id="ARBA00022763"/>
    </source>
</evidence>
<dbReference type="GO" id="GO:0003911">
    <property type="term" value="F:DNA ligase (NAD+) activity"/>
    <property type="evidence" value="ECO:0007669"/>
    <property type="project" value="InterPro"/>
</dbReference>
<evidence type="ECO:0000259" key="4">
    <source>
        <dbReference type="SMART" id="SM00532"/>
    </source>
</evidence>
<feature type="compositionally biased region" description="Basic residues" evidence="3">
    <location>
        <begin position="379"/>
        <end position="412"/>
    </location>
</feature>
<dbReference type="EMBL" id="LT962688">
    <property type="protein sequence ID" value="SOR27257.1"/>
    <property type="molecule type" value="Genomic_DNA"/>
</dbReference>
<dbReference type="Gene3D" id="3.30.470.30">
    <property type="entry name" value="DNA ligase/mRNA capping enzyme"/>
    <property type="match status" value="1"/>
</dbReference>
<feature type="compositionally biased region" description="Low complexity" evidence="3">
    <location>
        <begin position="306"/>
        <end position="329"/>
    </location>
</feature>
<keyword evidence="2" id="KW-0234">DNA repair</keyword>
<dbReference type="InterPro" id="IPR013840">
    <property type="entry name" value="DNAligase_N"/>
</dbReference>
<evidence type="ECO:0000313" key="5">
    <source>
        <dbReference type="EMBL" id="SOR27257.1"/>
    </source>
</evidence>
<dbReference type="GO" id="GO:0046872">
    <property type="term" value="F:metal ion binding"/>
    <property type="evidence" value="ECO:0007669"/>
    <property type="project" value="UniProtKB-KW"/>
</dbReference>
<organism evidence="5 6">
    <name type="scientific">Methylorubrum extorquens</name>
    <name type="common">Methylobacterium dichloromethanicum</name>
    <name type="synonym">Methylobacterium extorquens</name>
    <dbReference type="NCBI Taxonomy" id="408"/>
    <lineage>
        <taxon>Bacteria</taxon>
        <taxon>Pseudomonadati</taxon>
        <taxon>Pseudomonadota</taxon>
        <taxon>Alphaproteobacteria</taxon>
        <taxon>Hyphomicrobiales</taxon>
        <taxon>Methylobacteriaceae</taxon>
        <taxon>Methylorubrum</taxon>
    </lineage>
</organism>
<dbReference type="GO" id="GO:0005829">
    <property type="term" value="C:cytosol"/>
    <property type="evidence" value="ECO:0007669"/>
    <property type="project" value="TreeGrafter"/>
</dbReference>
<dbReference type="PANTHER" id="PTHR23389">
    <property type="entry name" value="CHROMOSOME TRANSMISSION FIDELITY FACTOR 18"/>
    <property type="match status" value="1"/>
</dbReference>
<dbReference type="InterPro" id="IPR018239">
    <property type="entry name" value="DNA_ligase_AS"/>
</dbReference>
<dbReference type="SUPFAM" id="SSF56091">
    <property type="entry name" value="DNA ligase/mRNA capping enzyme, catalytic domain"/>
    <property type="match status" value="1"/>
</dbReference>
<dbReference type="AlphaFoldDB" id="A0A2N9AIS2"/>
<proteinExistence type="predicted"/>
<protein>
    <recommendedName>
        <fullName evidence="4">NAD-dependent DNA ligase N-terminal domain-containing protein</fullName>
    </recommendedName>
</protein>
<dbReference type="Proteomes" id="UP000233769">
    <property type="component" value="Chromosome tk0001"/>
</dbReference>
<reference evidence="6" key="1">
    <citation type="submission" date="2017-10" db="EMBL/GenBank/DDBJ databases">
        <authorList>
            <person name="Regsiter A."/>
            <person name="William W."/>
        </authorList>
    </citation>
    <scope>NUCLEOTIDE SEQUENCE [LARGE SCALE GENOMIC DNA]</scope>
</reference>
<dbReference type="CDD" id="cd00114">
    <property type="entry name" value="LIGANc"/>
    <property type="match status" value="1"/>
</dbReference>
<dbReference type="InterPro" id="IPR013839">
    <property type="entry name" value="DNAligase_adenylation"/>
</dbReference>
<dbReference type="PROSITE" id="PS01055">
    <property type="entry name" value="DNA_LIGASE_N1"/>
    <property type="match status" value="1"/>
</dbReference>
<keyword evidence="1" id="KW-0227">DNA damage</keyword>
<dbReference type="PANTHER" id="PTHR23389:SF9">
    <property type="entry name" value="DNA LIGASE"/>
    <property type="match status" value="1"/>
</dbReference>
<feature type="region of interest" description="Disordered" evidence="3">
    <location>
        <begin position="259"/>
        <end position="443"/>
    </location>
</feature>
<sequence>MPSTPLSAAVEDFSEDAAQARHAELSRAIERANQLYYNEDAPELTDAEYDALRQELEVIEARFPALTGTTEASAGVGAKPSEKFAKVQHAVPMLSLGNAFADEDVDEFVARVRRFLNLPAEEAVAFTAEPKIDGLSLSLRYETGRLVTAATRGDGEVGENVTANALTVDDIPERLSGEGIPEVLEVRGEVYLSHEDFAAINARQEAAGKPLFANPRNAAAGSLRQLDPAITASRPLALLRLCLGRGLRALHRHAIGGAGAVPRLGPAGEPADQAVPLGRRDDRALPHHRGGAGGSRLRHRRRRLQSGRPRLPAAARLRQPRAALGAGAQVRGAGGDHRTPRHRHQCRPNRLAQPAGAPQARHRRRRGGLERDFAQRGLRPGRRRRRRADPRGSRHPRRRHRDRGARRRRHSKGAGCGDRQAPGRCGALRVPRHLPGLRQPGRA</sequence>
<feature type="compositionally biased region" description="Basic residues" evidence="3">
    <location>
        <begin position="286"/>
        <end position="305"/>
    </location>
</feature>
<dbReference type="GO" id="GO:0006281">
    <property type="term" value="P:DNA repair"/>
    <property type="evidence" value="ECO:0007669"/>
    <property type="project" value="UniProtKB-KW"/>
</dbReference>
<dbReference type="SMART" id="SM00532">
    <property type="entry name" value="LIGANc"/>
    <property type="match status" value="1"/>
</dbReference>
<evidence type="ECO:0000313" key="6">
    <source>
        <dbReference type="Proteomes" id="UP000233769"/>
    </source>
</evidence>
<dbReference type="Pfam" id="PF01653">
    <property type="entry name" value="DNA_ligase_aden"/>
    <property type="match status" value="1"/>
</dbReference>
<feature type="domain" description="NAD-dependent DNA ligase N-terminal" evidence="4">
    <location>
        <begin position="17"/>
        <end position="367"/>
    </location>
</feature>
<name>A0A2N9AIS2_METEX</name>
<gene>
    <name evidence="5" type="ORF">TK0001_0655</name>
</gene>
<accession>A0A2N9AIS2</accession>
<evidence type="ECO:0000256" key="3">
    <source>
        <dbReference type="SAM" id="MobiDB-lite"/>
    </source>
</evidence>
<evidence type="ECO:0000256" key="2">
    <source>
        <dbReference type="ARBA" id="ARBA00023204"/>
    </source>
</evidence>
<dbReference type="Gene3D" id="1.10.287.610">
    <property type="entry name" value="Helix hairpin bin"/>
    <property type="match status" value="1"/>
</dbReference>